<feature type="transmembrane region" description="Helical" evidence="1">
    <location>
        <begin position="82"/>
        <end position="103"/>
    </location>
</feature>
<dbReference type="EMBL" id="JACXAE010000126">
    <property type="protein sequence ID" value="MBD2778465.1"/>
    <property type="molecule type" value="Genomic_DNA"/>
</dbReference>
<keyword evidence="1" id="KW-0472">Membrane</keyword>
<proteinExistence type="predicted"/>
<keyword evidence="1" id="KW-1133">Transmembrane helix</keyword>
<reference evidence="2" key="1">
    <citation type="submission" date="2020-09" db="EMBL/GenBank/DDBJ databases">
        <title>Iningainema tapete sp. nov. (Scytonemataceae, Cyanobacteria) from greenhouses in central Florida (USA) produces two types of nodularin with biosynthetic potential for microcystin-LR and anabaenopeptins.</title>
        <authorList>
            <person name="Berthold D.E."/>
            <person name="Lefler F.W."/>
            <person name="Huang I.-S."/>
            <person name="Abdulla H."/>
            <person name="Zimba P.V."/>
            <person name="Laughinghouse H.D. IV."/>
        </authorList>
    </citation>
    <scope>NUCLEOTIDE SEQUENCE</scope>
    <source>
        <strain evidence="2">BLCCT55</strain>
    </source>
</reference>
<dbReference type="RefSeq" id="WP_190838157.1">
    <property type="nucleotide sequence ID" value="NZ_CAWPPI010000126.1"/>
</dbReference>
<keyword evidence="3" id="KW-1185">Reference proteome</keyword>
<keyword evidence="1" id="KW-0812">Transmembrane</keyword>
<comment type="caution">
    <text evidence="2">The sequence shown here is derived from an EMBL/GenBank/DDBJ whole genome shotgun (WGS) entry which is preliminary data.</text>
</comment>
<gene>
    <name evidence="2" type="ORF">ICL16_42090</name>
</gene>
<feature type="transmembrane region" description="Helical" evidence="1">
    <location>
        <begin position="12"/>
        <end position="35"/>
    </location>
</feature>
<evidence type="ECO:0000313" key="3">
    <source>
        <dbReference type="Proteomes" id="UP000629098"/>
    </source>
</evidence>
<feature type="transmembrane region" description="Helical" evidence="1">
    <location>
        <begin position="55"/>
        <end position="76"/>
    </location>
</feature>
<accession>A0A8J6XUC3</accession>
<organism evidence="2 3">
    <name type="scientific">Iningainema tapete BLCC-T55</name>
    <dbReference type="NCBI Taxonomy" id="2748662"/>
    <lineage>
        <taxon>Bacteria</taxon>
        <taxon>Bacillati</taxon>
        <taxon>Cyanobacteriota</taxon>
        <taxon>Cyanophyceae</taxon>
        <taxon>Nostocales</taxon>
        <taxon>Scytonemataceae</taxon>
        <taxon>Iningainema tapete</taxon>
    </lineage>
</organism>
<sequence length="124" mass="13656">MYYYPINPPYALLAIGIFVALTSGAAFSGMLKLIVQKWQSDGAENSSSRLSIRQLTLPFLGIAIGVAMFLCSGLEIFGFPAFLSYAVGIPITIFTCILVWWQLGSMMTFVERRGMRSLDLDSLS</sequence>
<evidence type="ECO:0000256" key="1">
    <source>
        <dbReference type="SAM" id="Phobius"/>
    </source>
</evidence>
<protein>
    <submittedName>
        <fullName evidence="2">Uncharacterized protein</fullName>
    </submittedName>
</protein>
<dbReference type="Proteomes" id="UP000629098">
    <property type="component" value="Unassembled WGS sequence"/>
</dbReference>
<evidence type="ECO:0000313" key="2">
    <source>
        <dbReference type="EMBL" id="MBD2778465.1"/>
    </source>
</evidence>
<dbReference type="AlphaFoldDB" id="A0A8J6XUC3"/>
<name>A0A8J6XUC3_9CYAN</name>